<dbReference type="Gene3D" id="3.40.50.10330">
    <property type="entry name" value="Probable inorganic polyphosphate/atp-NAD kinase, domain 1"/>
    <property type="match status" value="1"/>
</dbReference>
<dbReference type="GO" id="GO:0005737">
    <property type="term" value="C:cytoplasm"/>
    <property type="evidence" value="ECO:0007669"/>
    <property type="project" value="TreeGrafter"/>
</dbReference>
<evidence type="ECO:0000313" key="5">
    <source>
        <dbReference type="Proteomes" id="UP000256601"/>
    </source>
</evidence>
<dbReference type="InterPro" id="IPR016064">
    <property type="entry name" value="NAD/diacylglycerol_kinase_sf"/>
</dbReference>
<dbReference type="InterPro" id="IPR001206">
    <property type="entry name" value="Diacylglycerol_kinase_cat_dom"/>
</dbReference>
<dbReference type="RefSeq" id="XP_002143013.1">
    <property type="nucleotide sequence ID" value="XM_002142977.1"/>
</dbReference>
<accession>A0A1D8N7B8</accession>
<dbReference type="GO" id="GO:0005524">
    <property type="term" value="F:ATP binding"/>
    <property type="evidence" value="ECO:0007669"/>
    <property type="project" value="UniProtKB-KW"/>
</dbReference>
<sequence>MSNRDLLPQLASLGANGLIVPATKFKQSRTCASLFETRPEKIEIAYENILFAEPSEKDETSIKISYGDVSKTSCIPKTVVAAFDGGDPAAVADEIMQKAYGAAKPKKRFLILVNPNGGTGHAARVFKYASEPLLRAANCSLNVVETTHRYHAQEIGAEIPMDKYDAIMCCSGDGIPHEVINGMASRPEDGAQLLQSVAICQLPCGSGNSLSWSLNGTSSASIATLKMIKGRAIPVDYMAVTQGDKRVVSFLSQAWGLVADLDLGTEHLRWMGGARFTVGAIARIINRKAYPCEIAVKVHTRDVRELSKHYQKYIVDRVDPLSSEEIAKLDPNVFASLKYGSVNDPIPSDWEVSTSKEMANFYTGKMPWVSADSLAFPAAIPHDGLIDVMTWDGKVGRSDAVNLLVASETGRHIDLPVAGYMKIEAFRITPIGKSDYISIDGESFPIEPYQVEVLPRAGLYLAHEGTYIRSGFPFKKY</sequence>
<dbReference type="GeneID" id="2906996"/>
<dbReference type="KEGG" id="yli:2906996"/>
<dbReference type="OrthoDB" id="3853857at2759"/>
<reference evidence="2 4" key="1">
    <citation type="journal article" date="2016" name="PLoS ONE">
        <title>Sequence Assembly of Yarrowia lipolytica Strain W29/CLIB89 Shows Transposable Element Diversity.</title>
        <authorList>
            <person name="Magnan C."/>
            <person name="Yu J."/>
            <person name="Chang I."/>
            <person name="Jahn E."/>
            <person name="Kanomata Y."/>
            <person name="Wu J."/>
            <person name="Zeller M."/>
            <person name="Oakes M."/>
            <person name="Baldi P."/>
            <person name="Sandmeyer S."/>
        </authorList>
    </citation>
    <scope>NUCLEOTIDE SEQUENCE [LARGE SCALE GENOMIC DNA]</scope>
    <source>
        <strain evidence="2">CLIB89</strain>
        <strain evidence="4">CLIB89(W29)</strain>
    </source>
</reference>
<dbReference type="Proteomes" id="UP000256601">
    <property type="component" value="Unassembled WGS sequence"/>
</dbReference>
<reference evidence="3 5" key="2">
    <citation type="submission" date="2018-07" db="EMBL/GenBank/DDBJ databases">
        <title>Draft Genome Assemblies for Five Robust Yarrowia lipolytica Strains Exhibiting High Lipid Production and Pentose Sugar Utilization and Sugar Alcohol Secretion from Undetoxified Lignocellulosic Biomass Hydrolysates.</title>
        <authorList>
            <consortium name="DOE Joint Genome Institute"/>
            <person name="Walker C."/>
            <person name="Ryu S."/>
            <person name="Na H."/>
            <person name="Zane M."/>
            <person name="LaButti K."/>
            <person name="Lipzen A."/>
            <person name="Haridas S."/>
            <person name="Barry K."/>
            <person name="Grigoriev I.V."/>
            <person name="Quarterman J."/>
            <person name="Slininger P."/>
            <person name="Dien B."/>
            <person name="Trinh C.T."/>
        </authorList>
    </citation>
    <scope>NUCLEOTIDE SEQUENCE [LARGE SCALE GENOMIC DNA]</scope>
    <source>
        <strain evidence="3 5">YB392</strain>
    </source>
</reference>
<evidence type="ECO:0000313" key="3">
    <source>
        <dbReference type="EMBL" id="RDW28650.1"/>
    </source>
</evidence>
<dbReference type="OMA" id="QAWSRRI"/>
<organism evidence="2 4">
    <name type="scientific">Yarrowia lipolytica</name>
    <name type="common">Candida lipolytica</name>
    <dbReference type="NCBI Taxonomy" id="4952"/>
    <lineage>
        <taxon>Eukaryota</taxon>
        <taxon>Fungi</taxon>
        <taxon>Dikarya</taxon>
        <taxon>Ascomycota</taxon>
        <taxon>Saccharomycotina</taxon>
        <taxon>Dipodascomycetes</taxon>
        <taxon>Dipodascales</taxon>
        <taxon>Dipodascales incertae sedis</taxon>
        <taxon>Yarrowia</taxon>
    </lineage>
</organism>
<dbReference type="Gene3D" id="2.60.200.40">
    <property type="match status" value="1"/>
</dbReference>
<keyword evidence="3" id="KW-0808">Transferase</keyword>
<dbReference type="VEuPathDB" id="FungiDB:YALI1_B14826g"/>
<dbReference type="AlphaFoldDB" id="A0A1D8N7B8"/>
<dbReference type="SMART" id="SM00046">
    <property type="entry name" value="DAGKc"/>
    <property type="match status" value="1"/>
</dbReference>
<protein>
    <submittedName>
        <fullName evidence="3">ATP-NAD kinase-like domain-containing protein</fullName>
    </submittedName>
</protein>
<dbReference type="VEuPathDB" id="FungiDB:YALI0_B11154g"/>
<dbReference type="eggNOG" id="KOG1116">
    <property type="taxonomic scope" value="Eukaryota"/>
</dbReference>
<feature type="domain" description="DAGKc" evidence="1">
    <location>
        <begin position="104"/>
        <end position="244"/>
    </location>
</feature>
<name>A0A1D8N7B8_YARLL</name>
<evidence type="ECO:0000313" key="2">
    <source>
        <dbReference type="EMBL" id="AOW01537.1"/>
    </source>
</evidence>
<dbReference type="PROSITE" id="PS50146">
    <property type="entry name" value="DAGK"/>
    <property type="match status" value="1"/>
</dbReference>
<evidence type="ECO:0000313" key="4">
    <source>
        <dbReference type="Proteomes" id="UP000182444"/>
    </source>
</evidence>
<keyword evidence="3" id="KW-0418">Kinase</keyword>
<dbReference type="PANTHER" id="PTHR12358:SF31">
    <property type="entry name" value="ACYLGLYCEROL KINASE, MITOCHONDRIAL"/>
    <property type="match status" value="1"/>
</dbReference>
<dbReference type="SUPFAM" id="SSF111331">
    <property type="entry name" value="NAD kinase/diacylglycerol kinase-like"/>
    <property type="match status" value="1"/>
</dbReference>
<dbReference type="GO" id="GO:0001727">
    <property type="term" value="F:lipid kinase activity"/>
    <property type="evidence" value="ECO:0007669"/>
    <property type="project" value="TreeGrafter"/>
</dbReference>
<dbReference type="EMBL" id="CP017554">
    <property type="protein sequence ID" value="AOW01537.1"/>
    <property type="molecule type" value="Genomic_DNA"/>
</dbReference>
<dbReference type="GO" id="GO:0046512">
    <property type="term" value="P:sphingosine biosynthetic process"/>
    <property type="evidence" value="ECO:0007669"/>
    <property type="project" value="TreeGrafter"/>
</dbReference>
<dbReference type="Proteomes" id="UP000182444">
    <property type="component" value="Chromosome 1B"/>
</dbReference>
<gene>
    <name evidence="3" type="ORF">B0I71DRAFT_127109</name>
    <name evidence="2" type="ORF">YALI1_B14826g</name>
</gene>
<dbReference type="InterPro" id="IPR017438">
    <property type="entry name" value="ATP-NAD_kinase_N"/>
</dbReference>
<evidence type="ECO:0000259" key="1">
    <source>
        <dbReference type="PROSITE" id="PS50146"/>
    </source>
</evidence>
<dbReference type="PANTHER" id="PTHR12358">
    <property type="entry name" value="SPHINGOSINE KINASE"/>
    <property type="match status" value="1"/>
</dbReference>
<dbReference type="GO" id="GO:0016020">
    <property type="term" value="C:membrane"/>
    <property type="evidence" value="ECO:0007669"/>
    <property type="project" value="TreeGrafter"/>
</dbReference>
<dbReference type="InterPro" id="IPR050187">
    <property type="entry name" value="Lipid_Phosphate_FormReg"/>
</dbReference>
<dbReference type="Pfam" id="PF00781">
    <property type="entry name" value="DAGK_cat"/>
    <property type="match status" value="1"/>
</dbReference>
<dbReference type="EMBL" id="KZ858951">
    <property type="protein sequence ID" value="RDW28650.1"/>
    <property type="molecule type" value="Genomic_DNA"/>
</dbReference>
<proteinExistence type="predicted"/>